<dbReference type="EMBL" id="CADCXV010001136">
    <property type="protein sequence ID" value="CAB0041841.1"/>
    <property type="molecule type" value="Genomic_DNA"/>
</dbReference>
<evidence type="ECO:0000256" key="1">
    <source>
        <dbReference type="SAM" id="MobiDB-lite"/>
    </source>
</evidence>
<feature type="compositionally biased region" description="Polar residues" evidence="1">
    <location>
        <begin position="1"/>
        <end position="16"/>
    </location>
</feature>
<dbReference type="Proteomes" id="UP000479190">
    <property type="component" value="Unassembled WGS sequence"/>
</dbReference>
<dbReference type="AlphaFoldDB" id="A0A6H5IY23"/>
<dbReference type="OrthoDB" id="6774950at2759"/>
<sequence length="200" mass="22407">MNNGTSPLSPPNFNNNKSHEDNYKESLCATPKNNHTTRPLRQSLKRPTSPSQIQQRPPSTDMKIPPFSSNKEAIKQTAKRPRRLMAEIPLSVIVDQVKPARIKLEENMSKYPVNIDSLCDFLHQSYGATDVVVRANKLTPDIDALITMLSDIKSSISCINLKARITRLIKRLTEPHRLDTSDQLSDGYISSAENENPSAT</sequence>
<evidence type="ECO:0000313" key="3">
    <source>
        <dbReference type="Proteomes" id="UP000479190"/>
    </source>
</evidence>
<accession>A0A6H5IY23</accession>
<feature type="region of interest" description="Disordered" evidence="1">
    <location>
        <begin position="1"/>
        <end position="67"/>
    </location>
</feature>
<evidence type="ECO:0000313" key="2">
    <source>
        <dbReference type="EMBL" id="CAB0041841.1"/>
    </source>
</evidence>
<protein>
    <submittedName>
        <fullName evidence="2">Uncharacterized protein</fullName>
    </submittedName>
</protein>
<feature type="compositionally biased region" description="Polar residues" evidence="1">
    <location>
        <begin position="31"/>
        <end position="58"/>
    </location>
</feature>
<name>A0A6H5IY23_9HYME</name>
<gene>
    <name evidence="2" type="ORF">TBRA_LOCUS13490</name>
</gene>
<reference evidence="2 3" key="1">
    <citation type="submission" date="2020-02" db="EMBL/GenBank/DDBJ databases">
        <authorList>
            <person name="Ferguson B K."/>
        </authorList>
    </citation>
    <scope>NUCLEOTIDE SEQUENCE [LARGE SCALE GENOMIC DNA]</scope>
</reference>
<keyword evidence="3" id="KW-1185">Reference proteome</keyword>
<proteinExistence type="predicted"/>
<organism evidence="2 3">
    <name type="scientific">Trichogramma brassicae</name>
    <dbReference type="NCBI Taxonomy" id="86971"/>
    <lineage>
        <taxon>Eukaryota</taxon>
        <taxon>Metazoa</taxon>
        <taxon>Ecdysozoa</taxon>
        <taxon>Arthropoda</taxon>
        <taxon>Hexapoda</taxon>
        <taxon>Insecta</taxon>
        <taxon>Pterygota</taxon>
        <taxon>Neoptera</taxon>
        <taxon>Endopterygota</taxon>
        <taxon>Hymenoptera</taxon>
        <taxon>Apocrita</taxon>
        <taxon>Proctotrupomorpha</taxon>
        <taxon>Chalcidoidea</taxon>
        <taxon>Trichogrammatidae</taxon>
        <taxon>Trichogramma</taxon>
    </lineage>
</organism>